<name>A0A2Z5FTH7_9BACT</name>
<dbReference type="AlphaFoldDB" id="A0A2Z5FTH7"/>
<dbReference type="Proteomes" id="UP000253606">
    <property type="component" value="Chromosome"/>
</dbReference>
<dbReference type="KEGG" id="abas:ACPOL_0749"/>
<dbReference type="EMBL" id="CP030840">
    <property type="protein sequence ID" value="AXC10110.1"/>
    <property type="molecule type" value="Genomic_DNA"/>
</dbReference>
<sequence length="46" mass="4908">MSQFGAPAPQQEGPKYSLMAASALNTRKVRPMRAESGILPTAQSEC</sequence>
<evidence type="ECO:0000313" key="2">
    <source>
        <dbReference type="Proteomes" id="UP000253606"/>
    </source>
</evidence>
<reference evidence="1 2" key="1">
    <citation type="journal article" date="2018" name="Front. Microbiol.">
        <title>Hydrolytic Capabilities as a Key to Environmental Success: Chitinolytic and Cellulolytic Acidobacteria From Acidic Sub-arctic Soils and Boreal Peatlands.</title>
        <authorList>
            <person name="Belova S.E."/>
            <person name="Ravin N.V."/>
            <person name="Pankratov T.A."/>
            <person name="Rakitin A.L."/>
            <person name="Ivanova A.A."/>
            <person name="Beletsky A.V."/>
            <person name="Mardanov A.V."/>
            <person name="Sinninghe Damste J.S."/>
            <person name="Dedysh S.N."/>
        </authorList>
    </citation>
    <scope>NUCLEOTIDE SEQUENCE [LARGE SCALE GENOMIC DNA]</scope>
    <source>
        <strain evidence="1 2">SBC82</strain>
    </source>
</reference>
<organism evidence="1 2">
    <name type="scientific">Acidisarcina polymorpha</name>
    <dbReference type="NCBI Taxonomy" id="2211140"/>
    <lineage>
        <taxon>Bacteria</taxon>
        <taxon>Pseudomonadati</taxon>
        <taxon>Acidobacteriota</taxon>
        <taxon>Terriglobia</taxon>
        <taxon>Terriglobales</taxon>
        <taxon>Acidobacteriaceae</taxon>
        <taxon>Acidisarcina</taxon>
    </lineage>
</organism>
<gene>
    <name evidence="1" type="ORF">ACPOL_0749</name>
</gene>
<evidence type="ECO:0000313" key="1">
    <source>
        <dbReference type="EMBL" id="AXC10110.1"/>
    </source>
</evidence>
<accession>A0A2Z5FTH7</accession>
<proteinExistence type="predicted"/>
<protein>
    <submittedName>
        <fullName evidence="1">Uncharacterized protein</fullName>
    </submittedName>
</protein>
<keyword evidence="2" id="KW-1185">Reference proteome</keyword>